<dbReference type="KEGG" id="mend:L6E24_05475"/>
<dbReference type="AlphaFoldDB" id="A0A9E7THT9"/>
<evidence type="ECO:0000313" key="1">
    <source>
        <dbReference type="EMBL" id="UUX93567.1"/>
    </source>
</evidence>
<dbReference type="GeneID" id="74307127"/>
<dbReference type="RefSeq" id="WP_257743705.1">
    <property type="nucleotide sequence ID" value="NZ_CP096115.1"/>
</dbReference>
<proteinExistence type="predicted"/>
<dbReference type="EMBL" id="CP096115">
    <property type="protein sequence ID" value="UUX93567.1"/>
    <property type="molecule type" value="Genomic_DNA"/>
</dbReference>
<accession>A0A9E7THT9</accession>
<dbReference type="Pfam" id="PF09959">
    <property type="entry name" value="DUF2193"/>
    <property type="match status" value="1"/>
</dbReference>
<sequence>MTIYEKMINEAMGAQYADVSILREKRGKEFKVADGKPYVDAVNKMTVAEGQSEAVFGLHKISVNAHFDNLKALTDYVRPEDDPFVEHYQTPAVLELLYAEDDAFKKSVDKFIEQIGKEEAIVGLESARRYAGFYGPTCVVDFAMIPGSTSNIVNQILRKTDIPGDHKKAILAAKSWGMNTSYGAGDVFAHEIEGGSTLASAVEKEIAELKYIYEQPVSAQADLMDSLGMNSFDPRKYMEGYKKDIKPAVMAALDDEVHYANIVTIPAYCVGDIAHHIAQSTYNMCKDDMVMGIIEAVTDVIDSSLRQNISKFKSPYQVLSVATGSSAAAAEYILELDGFNGLSVVELLTKRFHNFVQLYPTRGAAAELHNCDFMDMVYRGWGIMDRARKIKAGTPAGLKPNVSGLSIDLSPVEKHDVIQNPQRYVYPACAITVRFAAMMSLADYPCLLTSEPITATMMTNVIALDKGTAAAPVRACKNCASASCVDFRHQYCQYRDAV</sequence>
<gene>
    <name evidence="1" type="ORF">L6E24_05475</name>
</gene>
<protein>
    <submittedName>
        <fullName evidence="1">DUF2193 domain-containing protein</fullName>
    </submittedName>
</protein>
<name>A0A9E7THT9_9EURY</name>
<keyword evidence="2" id="KW-1185">Reference proteome</keyword>
<evidence type="ECO:0000313" key="2">
    <source>
        <dbReference type="Proteomes" id="UP001060368"/>
    </source>
</evidence>
<organism evidence="1 2">
    <name type="scientific">Methanoplanus endosymbiosus</name>
    <dbReference type="NCBI Taxonomy" id="33865"/>
    <lineage>
        <taxon>Archaea</taxon>
        <taxon>Methanobacteriati</taxon>
        <taxon>Methanobacteriota</taxon>
        <taxon>Stenosarchaea group</taxon>
        <taxon>Methanomicrobia</taxon>
        <taxon>Methanomicrobiales</taxon>
        <taxon>Methanomicrobiaceae</taxon>
        <taxon>Methanoplanus</taxon>
    </lineage>
</organism>
<reference evidence="1" key="1">
    <citation type="submission" date="2022-04" db="EMBL/GenBank/DDBJ databases">
        <title>Complete genome of Methanoplanus endosymbiosus DSM 3599.</title>
        <authorList>
            <person name="Chen S.-C."/>
            <person name="You Y.-T."/>
            <person name="Zhou Y.-Z."/>
            <person name="Lai M.-C."/>
        </authorList>
    </citation>
    <scope>NUCLEOTIDE SEQUENCE</scope>
    <source>
        <strain evidence="1">DSM 3599</strain>
    </source>
</reference>
<dbReference type="InterPro" id="IPR018694">
    <property type="entry name" value="DUF2193"/>
</dbReference>
<dbReference type="Proteomes" id="UP001060368">
    <property type="component" value="Chromosome"/>
</dbReference>